<dbReference type="GO" id="GO:0003676">
    <property type="term" value="F:nucleic acid binding"/>
    <property type="evidence" value="ECO:0007669"/>
    <property type="project" value="InterPro"/>
</dbReference>
<comment type="caution">
    <text evidence="2">The sequence shown here is derived from an EMBL/GenBank/DDBJ whole genome shotgun (WGS) entry which is preliminary data.</text>
</comment>
<proteinExistence type="predicted"/>
<organism evidence="2 3">
    <name type="scientific">Prunus dulcis</name>
    <name type="common">Almond</name>
    <name type="synonym">Amygdalus dulcis</name>
    <dbReference type="NCBI Taxonomy" id="3755"/>
    <lineage>
        <taxon>Eukaryota</taxon>
        <taxon>Viridiplantae</taxon>
        <taxon>Streptophyta</taxon>
        <taxon>Embryophyta</taxon>
        <taxon>Tracheophyta</taxon>
        <taxon>Spermatophyta</taxon>
        <taxon>Magnoliopsida</taxon>
        <taxon>eudicotyledons</taxon>
        <taxon>Gunneridae</taxon>
        <taxon>Pentapetalae</taxon>
        <taxon>rosids</taxon>
        <taxon>fabids</taxon>
        <taxon>Rosales</taxon>
        <taxon>Rosaceae</taxon>
        <taxon>Amygdaloideae</taxon>
        <taxon>Amygdaleae</taxon>
        <taxon>Prunus</taxon>
    </lineage>
</organism>
<dbReference type="PANTHER" id="PTHR45835">
    <property type="entry name" value="YALI0A06105P"/>
    <property type="match status" value="1"/>
</dbReference>
<dbReference type="Gene3D" id="3.30.420.10">
    <property type="entry name" value="Ribonuclease H-like superfamily/Ribonuclease H"/>
    <property type="match status" value="1"/>
</dbReference>
<name>A0AAD4YPB1_PRUDU</name>
<evidence type="ECO:0008006" key="4">
    <source>
        <dbReference type="Google" id="ProtNLM"/>
    </source>
</evidence>
<dbReference type="AlphaFoldDB" id="A0AAD4YPB1"/>
<evidence type="ECO:0000256" key="1">
    <source>
        <dbReference type="SAM" id="MobiDB-lite"/>
    </source>
</evidence>
<protein>
    <recommendedName>
        <fullName evidence="4">Transposable element protein</fullName>
    </recommendedName>
</protein>
<dbReference type="InterPro" id="IPR036397">
    <property type="entry name" value="RNaseH_sf"/>
</dbReference>
<accession>A0AAD4YPB1</accession>
<dbReference type="InterPro" id="IPR012337">
    <property type="entry name" value="RNaseH-like_sf"/>
</dbReference>
<keyword evidence="3" id="KW-1185">Reference proteome</keyword>
<gene>
    <name evidence="2" type="ORF">L3X38_036258</name>
</gene>
<evidence type="ECO:0000313" key="3">
    <source>
        <dbReference type="Proteomes" id="UP001054821"/>
    </source>
</evidence>
<feature type="region of interest" description="Disordered" evidence="1">
    <location>
        <begin position="111"/>
        <end position="133"/>
    </location>
</feature>
<dbReference type="EMBL" id="JAJFAZ020000007">
    <property type="protein sequence ID" value="KAI5316551.1"/>
    <property type="molecule type" value="Genomic_DNA"/>
</dbReference>
<reference evidence="2 3" key="1">
    <citation type="journal article" date="2022" name="G3 (Bethesda)">
        <title>Whole-genome sequence and methylome profiling of the almond [Prunus dulcis (Mill.) D.A. Webb] cultivar 'Nonpareil'.</title>
        <authorList>
            <person name="D'Amico-Willman K.M."/>
            <person name="Ouma W.Z."/>
            <person name="Meulia T."/>
            <person name="Sideli G.M."/>
            <person name="Gradziel T.M."/>
            <person name="Fresnedo-Ramirez J."/>
        </authorList>
    </citation>
    <scope>NUCLEOTIDE SEQUENCE [LARGE SCALE GENOMIC DNA]</scope>
    <source>
        <strain evidence="2">Clone GOH B32 T37-40</strain>
    </source>
</reference>
<dbReference type="Proteomes" id="UP001054821">
    <property type="component" value="Chromosome 7"/>
</dbReference>
<evidence type="ECO:0000313" key="2">
    <source>
        <dbReference type="EMBL" id="KAI5316551.1"/>
    </source>
</evidence>
<sequence>MTISWSITQEELMLSQDPLICALRLEVKNGTRTDYSVRSDRALMTDGQSERTIQTLEDMLRACALQFRGDWDEKLPLMEFAYNNSCQTSIEMSPFDALCGKQCRTPLYEDEVGTRGQADPQEGPSGGPASSDQDVLDICLTSFGDARTMGARNADQADYGPLNPASLRLGLTLCHQDLPGELTDYRELTDIRN</sequence>
<dbReference type="SUPFAM" id="SSF53098">
    <property type="entry name" value="Ribonuclease H-like"/>
    <property type="match status" value="1"/>
</dbReference>
<dbReference type="PANTHER" id="PTHR45835:SF99">
    <property type="entry name" value="CHROMO DOMAIN-CONTAINING PROTEIN-RELATED"/>
    <property type="match status" value="1"/>
</dbReference>